<feature type="transmembrane region" description="Helical" evidence="6">
    <location>
        <begin position="450"/>
        <end position="469"/>
    </location>
</feature>
<feature type="transmembrane region" description="Helical" evidence="6">
    <location>
        <begin position="296"/>
        <end position="316"/>
    </location>
</feature>
<feature type="transmembrane region" description="Helical" evidence="6">
    <location>
        <begin position="328"/>
        <end position="349"/>
    </location>
</feature>
<keyword evidence="3 6" id="KW-0812">Transmembrane</keyword>
<feature type="transmembrane region" description="Helical" evidence="6">
    <location>
        <begin position="50"/>
        <end position="73"/>
    </location>
</feature>
<feature type="transmembrane region" description="Helical" evidence="6">
    <location>
        <begin position="120"/>
        <end position="143"/>
    </location>
</feature>
<feature type="transmembrane region" description="Helical" evidence="6">
    <location>
        <begin position="150"/>
        <end position="169"/>
    </location>
</feature>
<dbReference type="InterPro" id="IPR050833">
    <property type="entry name" value="Poly_Biosynth_Transport"/>
</dbReference>
<evidence type="ECO:0000256" key="2">
    <source>
        <dbReference type="ARBA" id="ARBA00022475"/>
    </source>
</evidence>
<feature type="transmembrane region" description="Helical" evidence="6">
    <location>
        <begin position="250"/>
        <end position="275"/>
    </location>
</feature>
<dbReference type="EMBL" id="JACYGY010000001">
    <property type="protein sequence ID" value="MBE9465021.1"/>
    <property type="molecule type" value="Genomic_DNA"/>
</dbReference>
<keyword evidence="8" id="KW-1185">Reference proteome</keyword>
<dbReference type="PANTHER" id="PTHR30250">
    <property type="entry name" value="PST FAMILY PREDICTED COLANIC ACID TRANSPORTER"/>
    <property type="match status" value="1"/>
</dbReference>
<dbReference type="PANTHER" id="PTHR30250:SF11">
    <property type="entry name" value="O-ANTIGEN TRANSPORTER-RELATED"/>
    <property type="match status" value="1"/>
</dbReference>
<keyword evidence="4 6" id="KW-1133">Transmembrane helix</keyword>
<proteinExistence type="predicted"/>
<comment type="subcellular location">
    <subcellularLocation>
        <location evidence="1">Cell membrane</location>
        <topology evidence="1">Multi-pass membrane protein</topology>
    </subcellularLocation>
</comment>
<evidence type="ECO:0000256" key="5">
    <source>
        <dbReference type="ARBA" id="ARBA00023136"/>
    </source>
</evidence>
<reference evidence="8" key="1">
    <citation type="submission" date="2023-07" db="EMBL/GenBank/DDBJ databases">
        <title>Dyadobacter sp. nov 'subterranea' isolated from contaminted grondwater.</title>
        <authorList>
            <person name="Szabo I."/>
            <person name="Al-Omari J."/>
            <person name="Szerdahelyi S.G."/>
            <person name="Rado J."/>
        </authorList>
    </citation>
    <scope>NUCLEOTIDE SEQUENCE [LARGE SCALE GENOMIC DNA]</scope>
    <source>
        <strain evidence="8">UP-52</strain>
    </source>
</reference>
<gene>
    <name evidence="7" type="ORF">IEE83_24305</name>
</gene>
<name>A0ABR9WKX8_9BACT</name>
<feature type="transmembrane region" description="Helical" evidence="6">
    <location>
        <begin position="386"/>
        <end position="404"/>
    </location>
</feature>
<evidence type="ECO:0000256" key="3">
    <source>
        <dbReference type="ARBA" id="ARBA00022692"/>
    </source>
</evidence>
<evidence type="ECO:0000256" key="6">
    <source>
        <dbReference type="SAM" id="Phobius"/>
    </source>
</evidence>
<evidence type="ECO:0000256" key="4">
    <source>
        <dbReference type="ARBA" id="ARBA00022989"/>
    </source>
</evidence>
<comment type="caution">
    <text evidence="7">The sequence shown here is derived from an EMBL/GenBank/DDBJ whole genome shotgun (WGS) entry which is preliminary data.</text>
</comment>
<organism evidence="7 8">
    <name type="scientific">Dyadobacter subterraneus</name>
    <dbReference type="NCBI Taxonomy" id="2773304"/>
    <lineage>
        <taxon>Bacteria</taxon>
        <taxon>Pseudomonadati</taxon>
        <taxon>Bacteroidota</taxon>
        <taxon>Cytophagia</taxon>
        <taxon>Cytophagales</taxon>
        <taxon>Spirosomataceae</taxon>
        <taxon>Dyadobacter</taxon>
    </lineage>
</organism>
<evidence type="ECO:0000313" key="7">
    <source>
        <dbReference type="EMBL" id="MBE9465021.1"/>
    </source>
</evidence>
<dbReference type="Pfam" id="PF01943">
    <property type="entry name" value="Polysacc_synt"/>
    <property type="match status" value="1"/>
</dbReference>
<evidence type="ECO:0000313" key="8">
    <source>
        <dbReference type="Proteomes" id="UP000634134"/>
    </source>
</evidence>
<protein>
    <submittedName>
        <fullName evidence="7">Oligosaccharide flippase family protein</fullName>
    </submittedName>
</protein>
<dbReference type="InterPro" id="IPR002797">
    <property type="entry name" value="Polysacc_synth"/>
</dbReference>
<dbReference type="RefSeq" id="WP_194123043.1">
    <property type="nucleotide sequence ID" value="NZ_JACYGY010000001.1"/>
</dbReference>
<feature type="transmembrane region" description="Helical" evidence="6">
    <location>
        <begin position="175"/>
        <end position="195"/>
    </location>
</feature>
<feature type="transmembrane region" description="Helical" evidence="6">
    <location>
        <begin position="361"/>
        <end position="380"/>
    </location>
</feature>
<feature type="transmembrane region" description="Helical" evidence="6">
    <location>
        <begin position="216"/>
        <end position="235"/>
    </location>
</feature>
<feature type="transmembrane region" description="Helical" evidence="6">
    <location>
        <begin position="425"/>
        <end position="444"/>
    </location>
</feature>
<feature type="transmembrane region" description="Helical" evidence="6">
    <location>
        <begin position="85"/>
        <end position="108"/>
    </location>
</feature>
<evidence type="ECO:0000256" key="1">
    <source>
        <dbReference type="ARBA" id="ARBA00004651"/>
    </source>
</evidence>
<accession>A0ABR9WKX8</accession>
<feature type="transmembrane region" description="Helical" evidence="6">
    <location>
        <begin position="12"/>
        <end position="30"/>
    </location>
</feature>
<keyword evidence="5 6" id="KW-0472">Membrane</keyword>
<keyword evidence="2" id="KW-1003">Cell membrane</keyword>
<sequence>MAGISNNNNFQKVLILSIGQILEKAIVFFFKPYLSRTLNIQDFGSYSQVLFIGDFLLIFFTLGITQTFYVFLAKDNTSRKEIVSAFLLIGLMSGLLSVACNLILTFTLSDIFKNPELKNILWIYCCYPLFTILNLILQLLLLFDNKSRRLVTINVFVNLFKVICVVIVTQLSQNTLPKIIFIVGFAAPLFTMLLYGHQLSYSVFKIKTSFSLIKKILKDTLPVGLTIIMGGAYFYANGFVVNAVLGIEKYAIFINGIIDIPFISTLYTTIATITLTNYTTLIKDKNFLEVIKLKRYTIAQTASLVYPIALILLFFSEELITTYLSNKYIASVPVFMVYTLILFLRVTDYNDVLITMGKQSLLVKYYTFFFLTIFFNSWLLTKYFGIIGSAFAVTASCYLIYFFLLRSMAAMLNASLSEIINWRSLLFTILISLIVIIPCTLIGHFFALKIWSKLTMIPFVLLIIYMSLVKSKFISLAMYKPLLDKVPFGKKIETILS</sequence>
<dbReference type="Proteomes" id="UP000634134">
    <property type="component" value="Unassembled WGS sequence"/>
</dbReference>